<dbReference type="AlphaFoldDB" id="A0A426TYZ9"/>
<comment type="caution">
    <text evidence="1">The sequence shown here is derived from an EMBL/GenBank/DDBJ whole genome shotgun (WGS) entry which is preliminary data.</text>
</comment>
<sequence length="194" mass="22727">MKATIRDREALLSIRPLDLVAYLRANHWHESEHHEGRYAIWLRNGQGEPAEILLPLNREYRDYATRIAEALQTLAAVEERNQVDILHDIHLAIPIIKEAAFALRESSSREDFHLEGYVVKLEKLSHISRGRITVNGLIDDGFRYVLVELDEHDYWQATNAHRDRLLVRCDGELIREGRQYVLRNARLFEVVRQD</sequence>
<gene>
    <name evidence="1" type="ORF">EI684_11690</name>
</gene>
<dbReference type="EMBL" id="RSAS01000454">
    <property type="protein sequence ID" value="RRR71381.1"/>
    <property type="molecule type" value="Genomic_DNA"/>
</dbReference>
<evidence type="ECO:0000313" key="1">
    <source>
        <dbReference type="EMBL" id="RRR71381.1"/>
    </source>
</evidence>
<protein>
    <submittedName>
        <fullName evidence="1">Uncharacterized protein</fullName>
    </submittedName>
</protein>
<proteinExistence type="predicted"/>
<dbReference type="Proteomes" id="UP000280307">
    <property type="component" value="Unassembled WGS sequence"/>
</dbReference>
<evidence type="ECO:0000313" key="2">
    <source>
        <dbReference type="Proteomes" id="UP000280307"/>
    </source>
</evidence>
<accession>A0A426TYZ9</accession>
<organism evidence="1 2">
    <name type="scientific">Candidatus Viridilinea halotolerans</name>
    <dbReference type="NCBI Taxonomy" id="2491704"/>
    <lineage>
        <taxon>Bacteria</taxon>
        <taxon>Bacillati</taxon>
        <taxon>Chloroflexota</taxon>
        <taxon>Chloroflexia</taxon>
        <taxon>Chloroflexales</taxon>
        <taxon>Chloroflexineae</taxon>
        <taxon>Oscillochloridaceae</taxon>
        <taxon>Candidatus Viridilinea</taxon>
    </lineage>
</organism>
<name>A0A426TYZ9_9CHLR</name>
<reference evidence="1 2" key="1">
    <citation type="submission" date="2018-12" db="EMBL/GenBank/DDBJ databases">
        <title>Genome Sequence of Candidatus Viridilinea halotolerans isolated from saline sulfide-rich spring.</title>
        <authorList>
            <person name="Grouzdev D.S."/>
            <person name="Burganskaya E.I."/>
            <person name="Krutkina M.S."/>
            <person name="Sukhacheva M.V."/>
            <person name="Gorlenko V.M."/>
        </authorList>
    </citation>
    <scope>NUCLEOTIDE SEQUENCE [LARGE SCALE GENOMIC DNA]</scope>
    <source>
        <strain evidence="1">Chok-6</strain>
    </source>
</reference>